<organism evidence="1 2">
    <name type="scientific">Pistacia integerrima</name>
    <dbReference type="NCBI Taxonomy" id="434235"/>
    <lineage>
        <taxon>Eukaryota</taxon>
        <taxon>Viridiplantae</taxon>
        <taxon>Streptophyta</taxon>
        <taxon>Embryophyta</taxon>
        <taxon>Tracheophyta</taxon>
        <taxon>Spermatophyta</taxon>
        <taxon>Magnoliopsida</taxon>
        <taxon>eudicotyledons</taxon>
        <taxon>Gunneridae</taxon>
        <taxon>Pentapetalae</taxon>
        <taxon>rosids</taxon>
        <taxon>malvids</taxon>
        <taxon>Sapindales</taxon>
        <taxon>Anacardiaceae</taxon>
        <taxon>Pistacia</taxon>
    </lineage>
</organism>
<keyword evidence="2" id="KW-1185">Reference proteome</keyword>
<evidence type="ECO:0000313" key="2">
    <source>
        <dbReference type="Proteomes" id="UP001163603"/>
    </source>
</evidence>
<name>A0ACC0ZE59_9ROSI</name>
<dbReference type="EMBL" id="CM047737">
    <property type="protein sequence ID" value="KAJ0048828.1"/>
    <property type="molecule type" value="Genomic_DNA"/>
</dbReference>
<accession>A0ACC0ZE59</accession>
<reference evidence="2" key="1">
    <citation type="journal article" date="2023" name="G3 (Bethesda)">
        <title>Genome assembly and association tests identify interacting loci associated with vigor, precocity, and sex in interspecific pistachio rootstocks.</title>
        <authorList>
            <person name="Palmer W."/>
            <person name="Jacygrad E."/>
            <person name="Sagayaradj S."/>
            <person name="Cavanaugh K."/>
            <person name="Han R."/>
            <person name="Bertier L."/>
            <person name="Beede B."/>
            <person name="Kafkas S."/>
            <person name="Golino D."/>
            <person name="Preece J."/>
            <person name="Michelmore R."/>
        </authorList>
    </citation>
    <scope>NUCLEOTIDE SEQUENCE [LARGE SCALE GENOMIC DNA]</scope>
</reference>
<dbReference type="Proteomes" id="UP001163603">
    <property type="component" value="Chromosome 2"/>
</dbReference>
<sequence>MDAILSGYDTLRSKIVCKSLSSSKKTCSHSMVLRGLCVYCGKNMNDGFGVGFDFLLDGLRFSNHDLARWKELNSKNLFSQRKLQLVLDLDHTLLHSKDIHKLTRAEEYLKRRADSSENMSDGDLFNLDNDFIVKLRPCIRTFLKEVSSMFELYIYTMGSRCYAEEVAMLLDPKCQYFIKSRIISRDDSKQTQKKSLDFVLGQERGIVILDDTESVWNEHKDNLIVMGKYNYFRDGEIIKRSFSEKKTDESETNGVLANVLGVLRQVHGFFFEDPTNLGGQDARTLLRKIRGRILMGCTLFFKDVEDELIILRSRAEEMGATCKTILDSSVSHLVSSKNTIEGYKWAEVETRYLVHPRWIYAAYYLWYKQPEYLYFPV</sequence>
<evidence type="ECO:0000313" key="1">
    <source>
        <dbReference type="EMBL" id="KAJ0048828.1"/>
    </source>
</evidence>
<protein>
    <submittedName>
        <fullName evidence="1">Uncharacterized protein</fullName>
    </submittedName>
</protein>
<proteinExistence type="predicted"/>
<comment type="caution">
    <text evidence="1">The sequence shown here is derived from an EMBL/GenBank/DDBJ whole genome shotgun (WGS) entry which is preliminary data.</text>
</comment>
<gene>
    <name evidence="1" type="ORF">Pint_15275</name>
</gene>